<feature type="transmembrane region" description="Helical" evidence="2">
    <location>
        <begin position="411"/>
        <end position="430"/>
    </location>
</feature>
<protein>
    <recommendedName>
        <fullName evidence="5">DUF2339 domain-containing protein</fullName>
    </recommendedName>
</protein>
<dbReference type="Proteomes" id="UP000288711">
    <property type="component" value="Unassembled WGS sequence"/>
</dbReference>
<evidence type="ECO:0000313" key="3">
    <source>
        <dbReference type="EMBL" id="RWU82647.1"/>
    </source>
</evidence>
<feature type="transmembrane region" description="Helical" evidence="2">
    <location>
        <begin position="277"/>
        <end position="297"/>
    </location>
</feature>
<evidence type="ECO:0000256" key="2">
    <source>
        <dbReference type="SAM" id="Phobius"/>
    </source>
</evidence>
<feature type="transmembrane region" description="Helical" evidence="2">
    <location>
        <begin position="121"/>
        <end position="144"/>
    </location>
</feature>
<feature type="transmembrane region" description="Helical" evidence="2">
    <location>
        <begin position="437"/>
        <end position="458"/>
    </location>
</feature>
<comment type="caution">
    <text evidence="3">The sequence shown here is derived from an EMBL/GenBank/DDBJ whole genome shotgun (WGS) entry which is preliminary data.</text>
</comment>
<keyword evidence="4" id="KW-1185">Reference proteome</keyword>
<dbReference type="Pfam" id="PF10101">
    <property type="entry name" value="DUF2339"/>
    <property type="match status" value="2"/>
</dbReference>
<dbReference type="PANTHER" id="PTHR38434:SF1">
    <property type="entry name" value="BLL2549 PROTEIN"/>
    <property type="match status" value="1"/>
</dbReference>
<feature type="transmembrane region" description="Helical" evidence="2">
    <location>
        <begin position="534"/>
        <end position="553"/>
    </location>
</feature>
<dbReference type="RefSeq" id="WP_128277275.1">
    <property type="nucleotide sequence ID" value="NZ_PIPF01000010.1"/>
</dbReference>
<sequence>MSTSGTPADRVRAIEDDFADAMTRMYRVGNDLARLRASLVAEAETPAEWTPVAAPTPAPAAAPTPAPVGAPAPAPAPSPAGAPGVVTPPPTAPSAPPAEPPTAALPPTEPWWQRDGVVAKLLAVVGTGITLIGVAFLLALAIQMGFFGPLARVISGAILAAALVSAAVLVRRRPSGTIGALGLAATGFATAYLDVLAVTYIYAWVPLAVGMALAGAIALGGVLLARAWESELLAVVAVLGVALMAPFVGISHGLLTGAFLVVLAAATWPAQVGRSWYALEVSRVVPAALFLMVLAGFHERTGIAATLAVVLAVLLTATAALGATVRRLPEQLGILLPVAIAPAAVAALAVDDRWGGAGLFVVITCLLVIVAVLADHGPPTPWYLRQPEIALVTAGVTSLGAALRAGDGQGWTPVIAVAVALGWAVAALVLRHQTTLVVALAFAALSLLGGITLLPYVLGRGLAGDVDAQHLIAAGGLLVLYAVLARAITTTLPMLAPALPRVLVALSLAWAGGVVVLAGALLGQLLDDARGGFMGGQAGATVIWMGVAAVLLLRGLRGSSIAIPAGLTLVAVSVAKLLLFDLSFLSGIARVLCFIVAGLLLLGMGAGYAQALERTRREKRPPAGPVENPTAAGPLPPTV</sequence>
<dbReference type="InterPro" id="IPR019286">
    <property type="entry name" value="DUF2339_TM"/>
</dbReference>
<feature type="transmembrane region" description="Helical" evidence="2">
    <location>
        <begin position="201"/>
        <end position="225"/>
    </location>
</feature>
<feature type="compositionally biased region" description="Pro residues" evidence="1">
    <location>
        <begin position="54"/>
        <end position="108"/>
    </location>
</feature>
<keyword evidence="2" id="KW-1133">Transmembrane helix</keyword>
<dbReference type="PANTHER" id="PTHR38434">
    <property type="entry name" value="BLL2549 PROTEIN"/>
    <property type="match status" value="1"/>
</dbReference>
<accession>A0A444B2N8</accession>
<feature type="region of interest" description="Disordered" evidence="1">
    <location>
        <begin position="616"/>
        <end position="639"/>
    </location>
</feature>
<feature type="transmembrane region" description="Helical" evidence="2">
    <location>
        <begin position="588"/>
        <end position="609"/>
    </location>
</feature>
<proteinExistence type="predicted"/>
<feature type="transmembrane region" description="Helical" evidence="2">
    <location>
        <begin position="303"/>
        <end position="325"/>
    </location>
</feature>
<dbReference type="EMBL" id="PIPF01000010">
    <property type="protein sequence ID" value="RWU82647.1"/>
    <property type="molecule type" value="Genomic_DNA"/>
</dbReference>
<keyword evidence="2" id="KW-0812">Transmembrane</keyword>
<evidence type="ECO:0008006" key="5">
    <source>
        <dbReference type="Google" id="ProtNLM"/>
    </source>
</evidence>
<feature type="transmembrane region" description="Helical" evidence="2">
    <location>
        <begin position="356"/>
        <end position="377"/>
    </location>
</feature>
<keyword evidence="2" id="KW-0472">Membrane</keyword>
<feature type="transmembrane region" description="Helical" evidence="2">
    <location>
        <begin position="177"/>
        <end position="195"/>
    </location>
</feature>
<feature type="transmembrane region" description="Helical" evidence="2">
    <location>
        <begin position="150"/>
        <end position="170"/>
    </location>
</feature>
<feature type="region of interest" description="Disordered" evidence="1">
    <location>
        <begin position="43"/>
        <end position="108"/>
    </location>
</feature>
<organism evidence="3 4">
    <name type="scientific">Janibacter hoylei PVAS-1</name>
    <dbReference type="NCBI Taxonomy" id="1210046"/>
    <lineage>
        <taxon>Bacteria</taxon>
        <taxon>Bacillati</taxon>
        <taxon>Actinomycetota</taxon>
        <taxon>Actinomycetes</taxon>
        <taxon>Micrococcales</taxon>
        <taxon>Intrasporangiaceae</taxon>
        <taxon>Janibacter</taxon>
    </lineage>
</organism>
<feature type="transmembrane region" description="Helical" evidence="2">
    <location>
        <begin position="332"/>
        <end position="350"/>
    </location>
</feature>
<feature type="transmembrane region" description="Helical" evidence="2">
    <location>
        <begin position="501"/>
        <end position="522"/>
    </location>
</feature>
<feature type="transmembrane region" description="Helical" evidence="2">
    <location>
        <begin position="232"/>
        <end position="248"/>
    </location>
</feature>
<evidence type="ECO:0000313" key="4">
    <source>
        <dbReference type="Proteomes" id="UP000288711"/>
    </source>
</evidence>
<feature type="transmembrane region" description="Helical" evidence="2">
    <location>
        <begin position="470"/>
        <end position="489"/>
    </location>
</feature>
<reference evidence="3 4" key="1">
    <citation type="journal article" date="2009" name="Int. J. Syst. Evol. Microbiol.">
        <title>Janibacter hoylei sp. nov., Bacillus isronensis sp. nov. and Bacillus aryabhattai sp. nov., isolated from cryotubes used for collecting air from the upper atmosphere.</title>
        <authorList>
            <person name="Shivaji S."/>
            <person name="Chaturvedi P."/>
            <person name="Begum Z."/>
            <person name="Pindi P.K."/>
            <person name="Manorama R."/>
            <person name="Padmanaban D.A."/>
            <person name="Shouche Y.S."/>
            <person name="Pawar S."/>
            <person name="Vaishampayan P."/>
            <person name="Dutt C.B."/>
            <person name="Datta G.N."/>
            <person name="Manchanda R.K."/>
            <person name="Rao U.R."/>
            <person name="Bhargava P.M."/>
            <person name="Narlikar J.V."/>
        </authorList>
    </citation>
    <scope>NUCLEOTIDE SEQUENCE [LARGE SCALE GENOMIC DNA]</scope>
    <source>
        <strain evidence="3 4">PVAS-1</strain>
    </source>
</reference>
<evidence type="ECO:0000256" key="1">
    <source>
        <dbReference type="SAM" id="MobiDB-lite"/>
    </source>
</evidence>
<gene>
    <name evidence="3" type="ORF">CWN80_10815</name>
</gene>
<dbReference type="AlphaFoldDB" id="A0A444B2N8"/>
<feature type="compositionally biased region" description="Low complexity" evidence="1">
    <location>
        <begin position="43"/>
        <end position="53"/>
    </location>
</feature>
<feature type="transmembrane region" description="Helical" evidence="2">
    <location>
        <begin position="560"/>
        <end position="582"/>
    </location>
</feature>
<name>A0A444B2N8_9MICO</name>